<gene>
    <name evidence="1" type="ORF">GPA21_19520</name>
</gene>
<accession>A0A972FGX5</accession>
<evidence type="ECO:0000313" key="1">
    <source>
        <dbReference type="EMBL" id="NMG05132.1"/>
    </source>
</evidence>
<dbReference type="Proteomes" id="UP000599523">
    <property type="component" value="Unassembled WGS sequence"/>
</dbReference>
<sequence>MFKPEAYQLDEAFLREVNQALDAVARELGGVPTLKKQFASHLYFERKTVFDVAAAAYNAARKVYPYDVSTKVARYIAMEWPKDPEVVAHLLAMNEGFESGQYAVSKSQFFDFVCRCIEDIRAPRKTSAPL</sequence>
<dbReference type="EMBL" id="WTVM01000216">
    <property type="protein sequence ID" value="NMG05132.1"/>
    <property type="molecule type" value="Genomic_DNA"/>
</dbReference>
<dbReference type="AlphaFoldDB" id="A0A972FGX5"/>
<comment type="caution">
    <text evidence="1">The sequence shown here is derived from an EMBL/GenBank/DDBJ whole genome shotgun (WGS) entry which is preliminary data.</text>
</comment>
<name>A0A972FGX5_9RHOO</name>
<dbReference type="RefSeq" id="WP_168989741.1">
    <property type="nucleotide sequence ID" value="NZ_CAWPHM010000129.1"/>
</dbReference>
<protein>
    <submittedName>
        <fullName evidence="1">Uncharacterized protein</fullName>
    </submittedName>
</protein>
<keyword evidence="2" id="KW-1185">Reference proteome</keyword>
<organism evidence="1 2">
    <name type="scientific">Azoarcus taiwanensis</name>
    <dbReference type="NCBI Taxonomy" id="666964"/>
    <lineage>
        <taxon>Bacteria</taxon>
        <taxon>Pseudomonadati</taxon>
        <taxon>Pseudomonadota</taxon>
        <taxon>Betaproteobacteria</taxon>
        <taxon>Rhodocyclales</taxon>
        <taxon>Zoogloeaceae</taxon>
        <taxon>Azoarcus</taxon>
    </lineage>
</organism>
<evidence type="ECO:0000313" key="2">
    <source>
        <dbReference type="Proteomes" id="UP000599523"/>
    </source>
</evidence>
<proteinExistence type="predicted"/>
<reference evidence="1" key="1">
    <citation type="submission" date="2019-12" db="EMBL/GenBank/DDBJ databases">
        <title>Comparative genomics gives insights into the taxonomy of the Azoarcus-Aromatoleum group and reveals separate origins of nif in the plant-associated Azoarcus and non-plant-associated Aromatoleum sub-groups.</title>
        <authorList>
            <person name="Lafos M."/>
            <person name="Maluk M."/>
            <person name="Batista M."/>
            <person name="Junghare M."/>
            <person name="Carmona M."/>
            <person name="Faoro H."/>
            <person name="Cruz L.M."/>
            <person name="Battistoni F."/>
            <person name="De Souza E."/>
            <person name="Pedrosa F."/>
            <person name="Chen W.-M."/>
            <person name="Poole P.S."/>
            <person name="Dixon R.A."/>
            <person name="James E.K."/>
        </authorList>
    </citation>
    <scope>NUCLEOTIDE SEQUENCE</scope>
    <source>
        <strain evidence="1">NSC3</strain>
    </source>
</reference>